<protein>
    <submittedName>
        <fullName evidence="3">Uncharacterized protein</fullName>
    </submittedName>
</protein>
<accession>A0A9W7GPE0</accession>
<reference evidence="4" key="1">
    <citation type="journal article" date="2023" name="Commun. Biol.">
        <title>Genome analysis of Parmales, the sister group of diatoms, reveals the evolutionary specialization of diatoms from phago-mixotrophs to photoautotrophs.</title>
        <authorList>
            <person name="Ban H."/>
            <person name="Sato S."/>
            <person name="Yoshikawa S."/>
            <person name="Yamada K."/>
            <person name="Nakamura Y."/>
            <person name="Ichinomiya M."/>
            <person name="Sato N."/>
            <person name="Blanc-Mathieu R."/>
            <person name="Endo H."/>
            <person name="Kuwata A."/>
            <person name="Ogata H."/>
        </authorList>
    </citation>
    <scope>NUCLEOTIDE SEQUENCE [LARGE SCALE GENOMIC DNA]</scope>
</reference>
<keyword evidence="1" id="KW-0175">Coiled coil</keyword>
<dbReference type="OrthoDB" id="192725at2759"/>
<organism evidence="3 4">
    <name type="scientific">Triparma columacea</name>
    <dbReference type="NCBI Taxonomy" id="722753"/>
    <lineage>
        <taxon>Eukaryota</taxon>
        <taxon>Sar</taxon>
        <taxon>Stramenopiles</taxon>
        <taxon>Ochrophyta</taxon>
        <taxon>Bolidophyceae</taxon>
        <taxon>Parmales</taxon>
        <taxon>Triparmaceae</taxon>
        <taxon>Triparma</taxon>
    </lineage>
</organism>
<comment type="caution">
    <text evidence="3">The sequence shown here is derived from an EMBL/GenBank/DDBJ whole genome shotgun (WGS) entry which is preliminary data.</text>
</comment>
<dbReference type="EMBL" id="BRYA01000355">
    <property type="protein sequence ID" value="GMI47715.1"/>
    <property type="molecule type" value="Genomic_DNA"/>
</dbReference>
<dbReference type="Proteomes" id="UP001165065">
    <property type="component" value="Unassembled WGS sequence"/>
</dbReference>
<evidence type="ECO:0000313" key="4">
    <source>
        <dbReference type="Proteomes" id="UP001165065"/>
    </source>
</evidence>
<name>A0A9W7GPE0_9STRA</name>
<sequence>MSSGRRSSQRKGAASESNRSSSSDLSSQLRDQNQKNFDTLKEGADAVANESEAKLIQMFEEHLKQTEELCLRFRTNGSSITDTDVKLLGPRLKSISDAFLKTTQETDMHIKQVEDLFDSKIREMKKNFEEGIRRERKNCEAVVARLEKEVQSERERGEGNLKEVVAQHKEVIEEMQKTMESQGASHSEAILRHEKDFLLKQNAILSNLKKAASKETEKIQAESLANMEKAAKEAIQRQRDFYDMEKKAERVATEKFQGMVSALKVKWEKDVKEREDNIEARVRAEYEGRIKALEQEANLGKKIAEEAQAKWMDVVTKQNYKHQEDMATFSEKCSRDYNEKVNGLVKRVEDQFNVYERQLMEKDATMVGRTMDFESKLAEMKAAVHVWKEDQMVELERKQAEKVTELEASYMKEVDGLLDRVGVLQAKLKESEGGKGGSKGSRVKIDGILSGFISIKRALELTPLEQVAMLMKLLQHADFTSNLAACYSTLELKYRDQLPLKKLAARREFVKYRISVMQRFGENAATTATHTHAHREGENEEEGVNSWVDLVRELGGIDKGLEKGIEAYENKHETREGENEEEGVNSWVDLVRELGGIDKGLEKGIEAYENKHETRFVFEGEEYGQVIKREKERAGKVAM</sequence>
<evidence type="ECO:0000313" key="3">
    <source>
        <dbReference type="EMBL" id="GMI47715.1"/>
    </source>
</evidence>
<dbReference type="AlphaFoldDB" id="A0A9W7GPE0"/>
<feature type="region of interest" description="Disordered" evidence="2">
    <location>
        <begin position="1"/>
        <end position="42"/>
    </location>
</feature>
<proteinExistence type="predicted"/>
<keyword evidence="4" id="KW-1185">Reference proteome</keyword>
<feature type="compositionally biased region" description="Low complexity" evidence="2">
    <location>
        <begin position="17"/>
        <end position="31"/>
    </location>
</feature>
<feature type="coiled-coil region" evidence="1">
    <location>
        <begin position="129"/>
        <end position="156"/>
    </location>
</feature>
<evidence type="ECO:0000256" key="1">
    <source>
        <dbReference type="SAM" id="Coils"/>
    </source>
</evidence>
<gene>
    <name evidence="3" type="ORF">TrCOL_g6425</name>
</gene>
<evidence type="ECO:0000256" key="2">
    <source>
        <dbReference type="SAM" id="MobiDB-lite"/>
    </source>
</evidence>